<comment type="caution">
    <text evidence="4">The sequence shown here is derived from an EMBL/GenBank/DDBJ whole genome shotgun (WGS) entry which is preliminary data.</text>
</comment>
<evidence type="ECO:0000313" key="5">
    <source>
        <dbReference type="Proteomes" id="UP001142175"/>
    </source>
</evidence>
<dbReference type="CDD" id="cd07341">
    <property type="entry name" value="M56_BlaR1_MecR1_like"/>
    <property type="match status" value="1"/>
</dbReference>
<accession>A0A9X2T3U4</accession>
<organism evidence="4 5">
    <name type="scientific">Aquiflexum gelatinilyticum</name>
    <dbReference type="NCBI Taxonomy" id="2961943"/>
    <lineage>
        <taxon>Bacteria</taxon>
        <taxon>Pseudomonadati</taxon>
        <taxon>Bacteroidota</taxon>
        <taxon>Cytophagia</taxon>
        <taxon>Cytophagales</taxon>
        <taxon>Cyclobacteriaceae</taxon>
        <taxon>Aquiflexum</taxon>
    </lineage>
</organism>
<evidence type="ECO:0000313" key="4">
    <source>
        <dbReference type="EMBL" id="MCR9016775.1"/>
    </source>
</evidence>
<feature type="region of interest" description="Disordered" evidence="1">
    <location>
        <begin position="426"/>
        <end position="452"/>
    </location>
</feature>
<feature type="domain" description="Peptidase M56" evidence="3">
    <location>
        <begin position="162"/>
        <end position="256"/>
    </location>
</feature>
<keyword evidence="5" id="KW-1185">Reference proteome</keyword>
<reference evidence="4" key="1">
    <citation type="submission" date="2022-08" db="EMBL/GenBank/DDBJ databases">
        <authorList>
            <person name="Zhang D."/>
        </authorList>
    </citation>
    <scope>NUCLEOTIDE SEQUENCE</scope>
    <source>
        <strain evidence="4">XJ19-11</strain>
    </source>
</reference>
<dbReference type="Pfam" id="PF05569">
    <property type="entry name" value="Peptidase_M56"/>
    <property type="match status" value="1"/>
</dbReference>
<proteinExistence type="predicted"/>
<protein>
    <submittedName>
        <fullName evidence="4">M56 family metallopeptidase</fullName>
    </submittedName>
</protein>
<keyword evidence="2" id="KW-0472">Membrane</keyword>
<dbReference type="PANTHER" id="PTHR34978:SF3">
    <property type="entry name" value="SLR0241 PROTEIN"/>
    <property type="match status" value="1"/>
</dbReference>
<evidence type="ECO:0000259" key="3">
    <source>
        <dbReference type="Pfam" id="PF05569"/>
    </source>
</evidence>
<dbReference type="Proteomes" id="UP001142175">
    <property type="component" value="Unassembled WGS sequence"/>
</dbReference>
<dbReference type="EMBL" id="JANSUY010000019">
    <property type="protein sequence ID" value="MCR9016775.1"/>
    <property type="molecule type" value="Genomic_DNA"/>
</dbReference>
<feature type="transmembrane region" description="Helical" evidence="2">
    <location>
        <begin position="92"/>
        <end position="110"/>
    </location>
</feature>
<dbReference type="AlphaFoldDB" id="A0A9X2T3U4"/>
<evidence type="ECO:0000256" key="1">
    <source>
        <dbReference type="SAM" id="MobiDB-lite"/>
    </source>
</evidence>
<dbReference type="InterPro" id="IPR052173">
    <property type="entry name" value="Beta-lactam_resp_regulator"/>
</dbReference>
<dbReference type="PANTHER" id="PTHR34978">
    <property type="entry name" value="POSSIBLE SENSOR-TRANSDUCER PROTEIN BLAR"/>
    <property type="match status" value="1"/>
</dbReference>
<dbReference type="InterPro" id="IPR008756">
    <property type="entry name" value="Peptidase_M56"/>
</dbReference>
<keyword evidence="2" id="KW-0812">Transmembrane</keyword>
<gene>
    <name evidence="4" type="ORF">NU887_17200</name>
</gene>
<name>A0A9X2T3U4_9BACT</name>
<feature type="transmembrane region" description="Helical" evidence="2">
    <location>
        <begin position="6"/>
        <end position="23"/>
    </location>
</feature>
<evidence type="ECO:0000256" key="2">
    <source>
        <dbReference type="SAM" id="Phobius"/>
    </source>
</evidence>
<dbReference type="RefSeq" id="WP_258424622.1">
    <property type="nucleotide sequence ID" value="NZ_JANSUY010000019.1"/>
</dbReference>
<keyword evidence="2" id="KW-1133">Transmembrane helix</keyword>
<feature type="transmembrane region" description="Helical" evidence="2">
    <location>
        <begin position="267"/>
        <end position="285"/>
    </location>
</feature>
<sequence>MALYFIKSAVCLLLLLLFHRLVLQKEAMYHFNRFYLLFSVVVSFLIPLNTIEVAVTQPLFEPEVPTEFVPAVESVEMQLTVSQAEKSFNWKLVLTLFYGLITFALLVRFIRNIHILFEKVNRNVLIKYRGENLVMLHEDCPPFSFLKYIFVSHTDFESGKFTDAILIHESTHVQEKHSWDNLLVEFLLIFFWFHPGLYWAKTAIKLNHEFIADQAALKIIPVEKYKLELLSMVLTGQNFGLASSLNFSLTKKRLEMMKQKTTNSMRWLKIMAVLPVLGALVYFVSERVIAHNDEEMPRTTNYLDLGEDKRDDVDIHLNFIESDVVSVDNKTYQLAQTSEILQQVPKKENGLVARVSINQGISTGDVFDLQMALFENGVTHVELIRAEEKTVISDSVPSGKKDLYYQHTTFYIQDKKGNKTQKFYSDLSESEKARLPEPPPAPKKANPSSETFEGWKDSKMFAIWLDGIHIPNSKLDEMNASQIVHFFSSKIYKNALSERFPQDYQVYLYTDEGFDKAFGPNSDLPIKPLGGYTILYTYD</sequence>
<feature type="transmembrane region" description="Helical" evidence="2">
    <location>
        <begin position="35"/>
        <end position="55"/>
    </location>
</feature>